<organism evidence="1 2">
    <name type="scientific">Fusarium decemcellulare</name>
    <dbReference type="NCBI Taxonomy" id="57161"/>
    <lineage>
        <taxon>Eukaryota</taxon>
        <taxon>Fungi</taxon>
        <taxon>Dikarya</taxon>
        <taxon>Ascomycota</taxon>
        <taxon>Pezizomycotina</taxon>
        <taxon>Sordariomycetes</taxon>
        <taxon>Hypocreomycetidae</taxon>
        <taxon>Hypocreales</taxon>
        <taxon>Nectriaceae</taxon>
        <taxon>Fusarium</taxon>
        <taxon>Fusarium decemcellulare species complex</taxon>
    </lineage>
</organism>
<protein>
    <submittedName>
        <fullName evidence="1">Uncharacterized protein</fullName>
    </submittedName>
</protein>
<comment type="caution">
    <text evidence="1">The sequence shown here is derived from an EMBL/GenBank/DDBJ whole genome shotgun (WGS) entry which is preliminary data.</text>
</comment>
<keyword evidence="2" id="KW-1185">Reference proteome</keyword>
<evidence type="ECO:0000313" key="2">
    <source>
        <dbReference type="Proteomes" id="UP001148629"/>
    </source>
</evidence>
<dbReference type="EMBL" id="JANRMS010000922">
    <property type="protein sequence ID" value="KAJ3532834.1"/>
    <property type="molecule type" value="Genomic_DNA"/>
</dbReference>
<proteinExistence type="predicted"/>
<dbReference type="Proteomes" id="UP001148629">
    <property type="component" value="Unassembled WGS sequence"/>
</dbReference>
<name>A0ACC1S6A1_9HYPO</name>
<evidence type="ECO:0000313" key="1">
    <source>
        <dbReference type="EMBL" id="KAJ3532834.1"/>
    </source>
</evidence>
<accession>A0ACC1S6A1</accession>
<reference evidence="1" key="1">
    <citation type="submission" date="2022-08" db="EMBL/GenBank/DDBJ databases">
        <title>Genome Sequence of Fusarium decemcellulare.</title>
        <authorList>
            <person name="Buettner E."/>
        </authorList>
    </citation>
    <scope>NUCLEOTIDE SEQUENCE</scope>
    <source>
        <strain evidence="1">Babe19</strain>
    </source>
</reference>
<gene>
    <name evidence="1" type="ORF">NM208_g8256</name>
</gene>
<sequence length="115" mass="12624">MKRLTAPNDRFQISIQRIWHSPAVQLDEEVITCIQSAANRVVGEAGFMDTISLAGHDSALTALRVPTAMIFVPSKDGVSHAPEEFTSEEECGIGVQVLLETALEYDSVLRSRHES</sequence>